<accession>L8WBG4</accession>
<protein>
    <submittedName>
        <fullName evidence="1">Uncharacterized protein</fullName>
    </submittedName>
</protein>
<name>L8WBG4_THACA</name>
<organism evidence="1 2">
    <name type="scientific">Thanatephorus cucumeris (strain AG1-IA)</name>
    <name type="common">Rice sheath blight fungus</name>
    <name type="synonym">Rhizoctonia solani</name>
    <dbReference type="NCBI Taxonomy" id="983506"/>
    <lineage>
        <taxon>Eukaryota</taxon>
        <taxon>Fungi</taxon>
        <taxon>Dikarya</taxon>
        <taxon>Basidiomycota</taxon>
        <taxon>Agaricomycotina</taxon>
        <taxon>Agaricomycetes</taxon>
        <taxon>Cantharellales</taxon>
        <taxon>Ceratobasidiaceae</taxon>
        <taxon>Rhizoctonia</taxon>
        <taxon>Rhizoctonia solani AG-1</taxon>
    </lineage>
</organism>
<proteinExistence type="predicted"/>
<dbReference type="HOGENOM" id="CLU_2924317_0_0_1"/>
<comment type="caution">
    <text evidence="1">The sequence shown here is derived from an EMBL/GenBank/DDBJ whole genome shotgun (WGS) entry which is preliminary data.</text>
</comment>
<dbReference type="AlphaFoldDB" id="L8WBG4"/>
<evidence type="ECO:0000313" key="2">
    <source>
        <dbReference type="Proteomes" id="UP000011668"/>
    </source>
</evidence>
<gene>
    <name evidence="1" type="ORF">AG1IA_10459</name>
</gene>
<dbReference type="EMBL" id="AFRT01006350">
    <property type="protein sequence ID" value="ELU35511.1"/>
    <property type="molecule type" value="Genomic_DNA"/>
</dbReference>
<evidence type="ECO:0000313" key="1">
    <source>
        <dbReference type="EMBL" id="ELU35511.1"/>
    </source>
</evidence>
<sequence>MHVPKIGVLLSRRLHGVKKHLTWFQQMLLSEHLYLDYWVVLCYPVLSEPIVPRTLLVQLNS</sequence>
<reference evidence="1 2" key="1">
    <citation type="journal article" date="2013" name="Nat. Commun.">
        <title>The evolution and pathogenic mechanisms of the rice sheath blight pathogen.</title>
        <authorList>
            <person name="Zheng A."/>
            <person name="Lin R."/>
            <person name="Xu L."/>
            <person name="Qin P."/>
            <person name="Tang C."/>
            <person name="Ai P."/>
            <person name="Zhang D."/>
            <person name="Liu Y."/>
            <person name="Sun Z."/>
            <person name="Feng H."/>
            <person name="Wang Y."/>
            <person name="Chen Y."/>
            <person name="Liang X."/>
            <person name="Fu R."/>
            <person name="Li Q."/>
            <person name="Zhang J."/>
            <person name="Yu X."/>
            <person name="Xie Z."/>
            <person name="Ding L."/>
            <person name="Guan P."/>
            <person name="Tang J."/>
            <person name="Liang Y."/>
            <person name="Wang S."/>
            <person name="Deng Q."/>
            <person name="Li S."/>
            <person name="Zhu J."/>
            <person name="Wang L."/>
            <person name="Liu H."/>
            <person name="Li P."/>
        </authorList>
    </citation>
    <scope>NUCLEOTIDE SEQUENCE [LARGE SCALE GENOMIC DNA]</scope>
    <source>
        <strain evidence="2">AG-1 IA</strain>
    </source>
</reference>
<dbReference type="Proteomes" id="UP000011668">
    <property type="component" value="Unassembled WGS sequence"/>
</dbReference>
<keyword evidence="2" id="KW-1185">Reference proteome</keyword>